<reference evidence="1 2" key="1">
    <citation type="submission" date="2006-03" db="EMBL/GenBank/DDBJ databases">
        <title>Complete sequence of Shewanella denitrificans OS217.</title>
        <authorList>
            <consortium name="US DOE Joint Genome Institute"/>
            <person name="Copeland A."/>
            <person name="Lucas S."/>
            <person name="Lapidus A."/>
            <person name="Barry K."/>
            <person name="Detter J.C."/>
            <person name="Glavina del Rio T."/>
            <person name="Hammon N."/>
            <person name="Israni S."/>
            <person name="Dalin E."/>
            <person name="Tice H."/>
            <person name="Pitluck S."/>
            <person name="Brettin T."/>
            <person name="Bruce D."/>
            <person name="Han C."/>
            <person name="Tapia R."/>
            <person name="Gilna P."/>
            <person name="Kiss H."/>
            <person name="Schmutz J."/>
            <person name="Larimer F."/>
            <person name="Land M."/>
            <person name="Hauser L."/>
            <person name="Kyrpides N."/>
            <person name="Lykidis A."/>
            <person name="Richardson P."/>
        </authorList>
    </citation>
    <scope>NUCLEOTIDE SEQUENCE [LARGE SCALE GENOMIC DNA]</scope>
    <source>
        <strain evidence="2">OS217 / ATCC BAA-1090 / DSM 15013</strain>
    </source>
</reference>
<sequence length="88" mass="10226">MENLTIRGPLNSPKHYSILVIQIAINPMEIDGFYNQGKQNILFYREWKSDIFPLPMTHSDTLFFGKIKRTTLSRWPPLTQSMSVVVIT</sequence>
<proteinExistence type="predicted"/>
<dbReference type="Proteomes" id="UP000001982">
    <property type="component" value="Chromosome"/>
</dbReference>
<protein>
    <submittedName>
        <fullName evidence="1">Uncharacterized protein</fullName>
    </submittedName>
</protein>
<evidence type="ECO:0000313" key="2">
    <source>
        <dbReference type="Proteomes" id="UP000001982"/>
    </source>
</evidence>
<organism evidence="1 2">
    <name type="scientific">Shewanella denitrificans (strain OS217 / ATCC BAA-1090 / DSM 15013)</name>
    <dbReference type="NCBI Taxonomy" id="318161"/>
    <lineage>
        <taxon>Bacteria</taxon>
        <taxon>Pseudomonadati</taxon>
        <taxon>Pseudomonadota</taxon>
        <taxon>Gammaproteobacteria</taxon>
        <taxon>Alteromonadales</taxon>
        <taxon>Shewanellaceae</taxon>
        <taxon>Shewanella</taxon>
    </lineage>
</organism>
<keyword evidence="2" id="KW-1185">Reference proteome</keyword>
<accession>Q12S49</accession>
<dbReference type="EMBL" id="CP000302">
    <property type="protein sequence ID" value="ABE53727.1"/>
    <property type="molecule type" value="Genomic_DNA"/>
</dbReference>
<dbReference type="STRING" id="318161.Sden_0435"/>
<dbReference type="HOGENOM" id="CLU_2467279_0_0_6"/>
<evidence type="ECO:0000313" key="1">
    <source>
        <dbReference type="EMBL" id="ABE53727.1"/>
    </source>
</evidence>
<dbReference type="KEGG" id="sdn:Sden_0435"/>
<gene>
    <name evidence="1" type="ordered locus">Sden_0435</name>
</gene>
<dbReference type="AlphaFoldDB" id="Q12S49"/>
<name>Q12S49_SHEDO</name>